<accession>A0A8T0XE63</accession>
<dbReference type="Pfam" id="PF03478">
    <property type="entry name" value="Beta-prop_KIB1-4"/>
    <property type="match status" value="1"/>
</dbReference>
<reference evidence="2" key="1">
    <citation type="submission" date="2020-05" db="EMBL/GenBank/DDBJ databases">
        <title>WGS assembly of Panicum virgatum.</title>
        <authorList>
            <person name="Lovell J.T."/>
            <person name="Jenkins J."/>
            <person name="Shu S."/>
            <person name="Juenger T.E."/>
            <person name="Schmutz J."/>
        </authorList>
    </citation>
    <scope>NUCLEOTIDE SEQUENCE</scope>
    <source>
        <strain evidence="2">AP13</strain>
    </source>
</reference>
<evidence type="ECO:0000313" key="2">
    <source>
        <dbReference type="EMBL" id="KAG2657665.1"/>
    </source>
</evidence>
<proteinExistence type="predicted"/>
<sequence>MVISSDAGGGGGPVVELPLDLTEKILYSICPLASVHLATVCKSWAASISERLARPVPHLFVYLPPDISSDRRGIVVSVSMDSAGAPSPAVVIPNRVLLADTNGLRCVGAMPRSGCLAFANWFWWDTGVLLVNPITGARWRLDVERLRQDPVIAGGAAADSFVCIGADELGLWWRARGGEEWSKRTVAAAHRADGIVSAVNCNGRFYILDSDGHVSLIDATAPPPVLIEKLPVASLLEQFPIPTTATGHLLESDGEVLFVRRVLASSMEHSGIPFCHHSITEHLSIVSFEVYRLDVEGRRWTEVKKLAGDRALFVSPVSSFSVRSSETEGCRSNCIYFVDKKRYCSSCLRDDGNTWGVYSMEDRVVLFEHAVTGAGPCSSPTWFLPSLWP</sequence>
<dbReference type="EMBL" id="CM029037">
    <property type="protein sequence ID" value="KAG2657665.1"/>
    <property type="molecule type" value="Genomic_DNA"/>
</dbReference>
<evidence type="ECO:0000259" key="1">
    <source>
        <dbReference type="Pfam" id="PF03478"/>
    </source>
</evidence>
<gene>
    <name evidence="2" type="ORF">PVAP13_1KG199300</name>
</gene>
<protein>
    <recommendedName>
        <fullName evidence="1">KIB1-4 beta-propeller domain-containing protein</fullName>
    </recommendedName>
</protein>
<dbReference type="PANTHER" id="PTHR44259:SF114">
    <property type="entry name" value="OS06G0707300 PROTEIN"/>
    <property type="match status" value="1"/>
</dbReference>
<dbReference type="AlphaFoldDB" id="A0A8T0XE63"/>
<evidence type="ECO:0000313" key="3">
    <source>
        <dbReference type="Proteomes" id="UP000823388"/>
    </source>
</evidence>
<keyword evidence="3" id="KW-1185">Reference proteome</keyword>
<dbReference type="PANTHER" id="PTHR44259">
    <property type="entry name" value="OS07G0183000 PROTEIN-RELATED"/>
    <property type="match status" value="1"/>
</dbReference>
<dbReference type="InterPro" id="IPR050942">
    <property type="entry name" value="F-box_BR-signaling"/>
</dbReference>
<feature type="domain" description="KIB1-4 beta-propeller" evidence="1">
    <location>
        <begin position="100"/>
        <end position="359"/>
    </location>
</feature>
<dbReference type="Proteomes" id="UP000823388">
    <property type="component" value="Chromosome 1K"/>
</dbReference>
<name>A0A8T0XE63_PANVG</name>
<organism evidence="2 3">
    <name type="scientific">Panicum virgatum</name>
    <name type="common">Blackwell switchgrass</name>
    <dbReference type="NCBI Taxonomy" id="38727"/>
    <lineage>
        <taxon>Eukaryota</taxon>
        <taxon>Viridiplantae</taxon>
        <taxon>Streptophyta</taxon>
        <taxon>Embryophyta</taxon>
        <taxon>Tracheophyta</taxon>
        <taxon>Spermatophyta</taxon>
        <taxon>Magnoliopsida</taxon>
        <taxon>Liliopsida</taxon>
        <taxon>Poales</taxon>
        <taxon>Poaceae</taxon>
        <taxon>PACMAD clade</taxon>
        <taxon>Panicoideae</taxon>
        <taxon>Panicodae</taxon>
        <taxon>Paniceae</taxon>
        <taxon>Panicinae</taxon>
        <taxon>Panicum</taxon>
        <taxon>Panicum sect. Hiantes</taxon>
    </lineage>
</organism>
<comment type="caution">
    <text evidence="2">The sequence shown here is derived from an EMBL/GenBank/DDBJ whole genome shotgun (WGS) entry which is preliminary data.</text>
</comment>
<dbReference type="InterPro" id="IPR005174">
    <property type="entry name" value="KIB1-4_b-propeller"/>
</dbReference>